<dbReference type="SUPFAM" id="SSF51735">
    <property type="entry name" value="NAD(P)-binding Rossmann-fold domains"/>
    <property type="match status" value="2"/>
</dbReference>
<evidence type="ECO:0000259" key="7">
    <source>
        <dbReference type="PROSITE" id="PS50075"/>
    </source>
</evidence>
<keyword evidence="10" id="KW-1185">Reference proteome</keyword>
<dbReference type="Pfam" id="PF22953">
    <property type="entry name" value="SpnB_Rossmann"/>
    <property type="match status" value="1"/>
</dbReference>
<accession>A0ABV9E8U2</accession>
<name>A0ABV9E8U2_9ACTN</name>
<dbReference type="SMART" id="SM00826">
    <property type="entry name" value="PKS_DH"/>
    <property type="match status" value="1"/>
</dbReference>
<evidence type="ECO:0000256" key="3">
    <source>
        <dbReference type="ARBA" id="ARBA00022679"/>
    </source>
</evidence>
<dbReference type="InterPro" id="IPR049552">
    <property type="entry name" value="PKS_DH_N"/>
</dbReference>
<dbReference type="Gene3D" id="3.40.47.10">
    <property type="match status" value="1"/>
</dbReference>
<dbReference type="SMART" id="SM00827">
    <property type="entry name" value="PKS_AT"/>
    <property type="match status" value="1"/>
</dbReference>
<keyword evidence="4" id="KW-0012">Acyltransferase</keyword>
<dbReference type="InterPro" id="IPR013968">
    <property type="entry name" value="PKS_KR"/>
</dbReference>
<evidence type="ECO:0000256" key="5">
    <source>
        <dbReference type="PROSITE-ProRule" id="PRU01363"/>
    </source>
</evidence>
<feature type="region of interest" description="N-terminal hotdog fold" evidence="5">
    <location>
        <begin position="285"/>
        <end position="410"/>
    </location>
</feature>
<protein>
    <submittedName>
        <fullName evidence="9">SDR family NAD(P)-dependent oxidoreductase</fullName>
    </submittedName>
</protein>
<feature type="region of interest" description="C-terminal hotdog fold" evidence="5">
    <location>
        <begin position="422"/>
        <end position="564"/>
    </location>
</feature>
<dbReference type="InterPro" id="IPR020806">
    <property type="entry name" value="PKS_PP-bd"/>
</dbReference>
<feature type="domain" description="Carrier" evidence="7">
    <location>
        <begin position="1047"/>
        <end position="1125"/>
    </location>
</feature>
<dbReference type="SUPFAM" id="SSF53901">
    <property type="entry name" value="Thiolase-like"/>
    <property type="match status" value="1"/>
</dbReference>
<dbReference type="Gene3D" id="3.40.50.720">
    <property type="entry name" value="NAD(P)-binding Rossmann-like Domain"/>
    <property type="match status" value="1"/>
</dbReference>
<dbReference type="PROSITE" id="PS52019">
    <property type="entry name" value="PKS_MFAS_DH"/>
    <property type="match status" value="1"/>
</dbReference>
<proteinExistence type="predicted"/>
<evidence type="ECO:0000256" key="6">
    <source>
        <dbReference type="SAM" id="MobiDB-lite"/>
    </source>
</evidence>
<dbReference type="InterPro" id="IPR057326">
    <property type="entry name" value="KR_dom"/>
</dbReference>
<dbReference type="PROSITE" id="PS50075">
    <property type="entry name" value="CARRIER"/>
    <property type="match status" value="1"/>
</dbReference>
<dbReference type="SMART" id="SM00823">
    <property type="entry name" value="PKS_PP"/>
    <property type="match status" value="1"/>
</dbReference>
<dbReference type="PANTHER" id="PTHR43775:SF51">
    <property type="entry name" value="INACTIVE PHENOLPHTHIOCEROL SYNTHESIS POLYKETIDE SYNTHASE TYPE I PKS1-RELATED"/>
    <property type="match status" value="1"/>
</dbReference>
<dbReference type="Pfam" id="PF00550">
    <property type="entry name" value="PP-binding"/>
    <property type="match status" value="1"/>
</dbReference>
<keyword evidence="1" id="KW-0596">Phosphopantetheine</keyword>
<dbReference type="InterPro" id="IPR016036">
    <property type="entry name" value="Malonyl_transacylase_ACP-bd"/>
</dbReference>
<evidence type="ECO:0000256" key="4">
    <source>
        <dbReference type="ARBA" id="ARBA00023315"/>
    </source>
</evidence>
<dbReference type="InterPro" id="IPR014030">
    <property type="entry name" value="Ketoacyl_synth_N"/>
</dbReference>
<dbReference type="PANTHER" id="PTHR43775">
    <property type="entry name" value="FATTY ACID SYNTHASE"/>
    <property type="match status" value="1"/>
</dbReference>
<dbReference type="InterPro" id="IPR001227">
    <property type="entry name" value="Ac_transferase_dom_sf"/>
</dbReference>
<feature type="non-terminal residue" evidence="9">
    <location>
        <position position="1205"/>
    </location>
</feature>
<dbReference type="Pfam" id="PF21089">
    <property type="entry name" value="PKS_DH_N"/>
    <property type="match status" value="1"/>
</dbReference>
<reference evidence="10" key="1">
    <citation type="journal article" date="2019" name="Int. J. Syst. Evol. Microbiol.">
        <title>The Global Catalogue of Microorganisms (GCM) 10K type strain sequencing project: providing services to taxonomists for standard genome sequencing and annotation.</title>
        <authorList>
            <consortium name="The Broad Institute Genomics Platform"/>
            <consortium name="The Broad Institute Genome Sequencing Center for Infectious Disease"/>
            <person name="Wu L."/>
            <person name="Ma J."/>
        </authorList>
    </citation>
    <scope>NUCLEOTIDE SEQUENCE [LARGE SCALE GENOMIC DNA]</scope>
    <source>
        <strain evidence="10">XZYJ18</strain>
    </source>
</reference>
<dbReference type="Gene3D" id="3.30.70.3290">
    <property type="match status" value="1"/>
</dbReference>
<dbReference type="CDD" id="cd08956">
    <property type="entry name" value="KR_3_FAS_SDR_x"/>
    <property type="match status" value="1"/>
</dbReference>
<evidence type="ECO:0000313" key="9">
    <source>
        <dbReference type="EMBL" id="MFC4566098.1"/>
    </source>
</evidence>
<dbReference type="SUPFAM" id="SSF47336">
    <property type="entry name" value="ACP-like"/>
    <property type="match status" value="1"/>
</dbReference>
<dbReference type="InterPro" id="IPR016035">
    <property type="entry name" value="Acyl_Trfase/lysoPLipase"/>
</dbReference>
<feature type="domain" description="PKS/mFAS DH" evidence="8">
    <location>
        <begin position="285"/>
        <end position="564"/>
    </location>
</feature>
<dbReference type="EMBL" id="JBHSFQ010000075">
    <property type="protein sequence ID" value="MFC4566098.1"/>
    <property type="molecule type" value="Genomic_DNA"/>
</dbReference>
<dbReference type="Pfam" id="PF00109">
    <property type="entry name" value="ketoacyl-synt"/>
    <property type="match status" value="1"/>
</dbReference>
<keyword evidence="2" id="KW-0597">Phosphoprotein</keyword>
<dbReference type="InterPro" id="IPR036291">
    <property type="entry name" value="NAD(P)-bd_dom_sf"/>
</dbReference>
<dbReference type="InterPro" id="IPR014043">
    <property type="entry name" value="Acyl_transferase_dom"/>
</dbReference>
<dbReference type="Gene3D" id="3.40.366.10">
    <property type="entry name" value="Malonyl-Coenzyme A Acyl Carrier Protein, domain 2"/>
    <property type="match status" value="1"/>
</dbReference>
<dbReference type="RefSeq" id="WP_378580670.1">
    <property type="nucleotide sequence ID" value="NZ_JBHSFQ010000075.1"/>
</dbReference>
<comment type="caution">
    <text evidence="5">Lacks conserved residue(s) required for the propagation of feature annotation.</text>
</comment>
<dbReference type="SMART" id="SM01294">
    <property type="entry name" value="PKS_PP_betabranch"/>
    <property type="match status" value="1"/>
</dbReference>
<organism evidence="9 10">
    <name type="scientific">Nocardiopsis mangrovi</name>
    <dbReference type="NCBI Taxonomy" id="1179818"/>
    <lineage>
        <taxon>Bacteria</taxon>
        <taxon>Bacillati</taxon>
        <taxon>Actinomycetota</taxon>
        <taxon>Actinomycetes</taxon>
        <taxon>Streptosporangiales</taxon>
        <taxon>Nocardiopsidaceae</taxon>
        <taxon>Nocardiopsis</taxon>
    </lineage>
</organism>
<keyword evidence="3" id="KW-0808">Transferase</keyword>
<dbReference type="InterPro" id="IPR036736">
    <property type="entry name" value="ACP-like_sf"/>
</dbReference>
<comment type="caution">
    <text evidence="9">The sequence shown here is derived from an EMBL/GenBank/DDBJ whole genome shotgun (WGS) entry which is preliminary data.</text>
</comment>
<dbReference type="InterPro" id="IPR006162">
    <property type="entry name" value="Ppantetheine_attach_site"/>
</dbReference>
<gene>
    <name evidence="9" type="ORF">ACFO4E_29955</name>
</gene>
<sequence length="1205" mass="124504">MGHSQGEIAAAYVAGVLSLEDAARIVVHRSRLIATHMDGRGGMLTVMAPRERVDALLAPYTGRLWTAAVNGPASVTVSGDSDALAEFERRLSAAGLLRWRLPGVAFAGHSGHVDAIRADLLRTLDTISPQAVRVPLLSTVEDRWIDGTEMDADYWFRNLREPVRFASAVTRLAEEGHTAFIEVSAHPVLTTSVHDLVSPGDGDGARPAVVGTLRRDDGGPRRLLCSLAEAYVRGIGVDWRRLFAGTEPRRVDLPTYAFQRRRYWLEAPPAAAGDAGGLGLDAADHPLAGAVVRVPETGGALFTGRLSVRTHPWLADHVVFDTVVVPGVALVEMAVRAGGEVGCDCVDELVVEAPLVLPEQGAVRVQIRVDGGDASGRHPLTVHSRPEGAPPDAPWTRNASGVLTAASEPAGADLSDWPPPGAVPADTGSLYDGFAAAGLDYGPVFRGVRAVWRRGEEVFAEIGLTSEERGRAGDFGLHPALLECALHASTFCTGQDVASADGDVLLPFSWNGVHLHASGATELRVRAVPAGAGAVSLAMADGTGAPVATLGSLVFRPISAARLARTGDGAADSMFRVAWSALPSGPDAGEPGWGLLGPPGPGPHGRPQATYADPASLVEDARAGCPIPSAVFFAPGASGPLEGPRRPGDLARETLEAVRSWLSEPALEGSRLVVVTRGAVPAGGAEATDPAAAAVWGLVRAAQAEQPDRIALVDTDADPASQRALAALPVDREPQMAVRAGTALVPRLVRAAGPEGVAEASAPDPDGTVFITGGTGSLGALVARHLVADHGARHLVLASRRGPAADGVAGLVAELAEQGAHVRVVACDVADRAELASALALISPAHPLTGVVHAAGHLDDGVVTALTAERLAAVLAPKADAAQHLDALTRGADLRFFVLFSSIAGTLGSAGQANYAAANAYLDALAERRRAEGLPAVSIAWGLWDVASGLTGGPGRADLARMARQGLRPLAPADGLRLFDSALAGEAPAVVAMHLDTAAPRAQAGTTVPPLLRGLVRPARRAANTGTNDGAALARRLSALPEEESAAALLDLVLDATAAVLGHAAAERAERIDADRAFKEMGLDSLTGVELRNRLMEATGLRLPATLVFDHPTPNGLVRRLLTELPGTRSSPEARAVVSVRHAPTPGADDPVAVVAMGCRFPGGVGSPEDLWRLVAEGVDAVAPFPVDRGWDLGSLFDSDPGRAG</sequence>
<dbReference type="SUPFAM" id="SSF52151">
    <property type="entry name" value="FabD/lysophospholipase-like"/>
    <property type="match status" value="1"/>
</dbReference>
<dbReference type="Pfam" id="PF00698">
    <property type="entry name" value="Acyl_transf_1"/>
    <property type="match status" value="1"/>
</dbReference>
<dbReference type="InterPro" id="IPR016039">
    <property type="entry name" value="Thiolase-like"/>
</dbReference>
<dbReference type="InterPro" id="IPR049900">
    <property type="entry name" value="PKS_mFAS_DH"/>
</dbReference>
<evidence type="ECO:0000256" key="1">
    <source>
        <dbReference type="ARBA" id="ARBA00022450"/>
    </source>
</evidence>
<dbReference type="Proteomes" id="UP001595923">
    <property type="component" value="Unassembled WGS sequence"/>
</dbReference>
<dbReference type="InterPro" id="IPR049551">
    <property type="entry name" value="PKS_DH_C"/>
</dbReference>
<dbReference type="InterPro" id="IPR042104">
    <property type="entry name" value="PKS_dehydratase_sf"/>
</dbReference>
<dbReference type="InterPro" id="IPR050091">
    <property type="entry name" value="PKS_NRPS_Biosynth_Enz"/>
</dbReference>
<feature type="region of interest" description="Disordered" evidence="6">
    <location>
        <begin position="374"/>
        <end position="397"/>
    </location>
</feature>
<dbReference type="SMART" id="SM00822">
    <property type="entry name" value="PKS_KR"/>
    <property type="match status" value="1"/>
</dbReference>
<evidence type="ECO:0000259" key="8">
    <source>
        <dbReference type="PROSITE" id="PS52019"/>
    </source>
</evidence>
<dbReference type="Pfam" id="PF14765">
    <property type="entry name" value="PS-DH"/>
    <property type="match status" value="1"/>
</dbReference>
<dbReference type="PROSITE" id="PS00012">
    <property type="entry name" value="PHOSPHOPANTETHEINE"/>
    <property type="match status" value="1"/>
</dbReference>
<dbReference type="InterPro" id="IPR055123">
    <property type="entry name" value="SpnB-like_Rossmann"/>
</dbReference>
<dbReference type="InterPro" id="IPR020807">
    <property type="entry name" value="PKS_DH"/>
</dbReference>
<dbReference type="InterPro" id="IPR009081">
    <property type="entry name" value="PP-bd_ACP"/>
</dbReference>
<dbReference type="Gene3D" id="1.10.1200.10">
    <property type="entry name" value="ACP-like"/>
    <property type="match status" value="1"/>
</dbReference>
<evidence type="ECO:0000256" key="2">
    <source>
        <dbReference type="ARBA" id="ARBA00022553"/>
    </source>
</evidence>
<dbReference type="Pfam" id="PF08659">
    <property type="entry name" value="KR"/>
    <property type="match status" value="1"/>
</dbReference>
<dbReference type="SUPFAM" id="SSF55048">
    <property type="entry name" value="Probable ACP-binding domain of malonyl-CoA ACP transacylase"/>
    <property type="match status" value="1"/>
</dbReference>
<evidence type="ECO:0000313" key="10">
    <source>
        <dbReference type="Proteomes" id="UP001595923"/>
    </source>
</evidence>
<dbReference type="Gene3D" id="3.10.129.110">
    <property type="entry name" value="Polyketide synthase dehydratase"/>
    <property type="match status" value="1"/>
</dbReference>